<reference evidence="2" key="1">
    <citation type="submission" date="2020-02" db="EMBL/GenBank/DDBJ databases">
        <authorList>
            <person name="Meier V. D."/>
        </authorList>
    </citation>
    <scope>NUCLEOTIDE SEQUENCE</scope>
    <source>
        <strain evidence="2">AVDCRST_MAG68</strain>
    </source>
</reference>
<organism evidence="2">
    <name type="scientific">uncultured Gemmatimonadota bacterium</name>
    <dbReference type="NCBI Taxonomy" id="203437"/>
    <lineage>
        <taxon>Bacteria</taxon>
        <taxon>Pseudomonadati</taxon>
        <taxon>Gemmatimonadota</taxon>
        <taxon>environmental samples</taxon>
    </lineage>
</organism>
<feature type="region of interest" description="Disordered" evidence="1">
    <location>
        <begin position="1"/>
        <end position="20"/>
    </location>
</feature>
<protein>
    <submittedName>
        <fullName evidence="2">Uncharacterized protein</fullName>
    </submittedName>
</protein>
<name>A0A6J4KWD0_9BACT</name>
<accession>A0A6J4KWD0</accession>
<proteinExistence type="predicted"/>
<dbReference type="AlphaFoldDB" id="A0A6J4KWD0"/>
<gene>
    <name evidence="2" type="ORF">AVDCRST_MAG68-1363</name>
</gene>
<sequence>MHGATLSAMALNSASDRGSLRKYSQPISGFRRLGVCARPEAGVHPAGEAGAERLRRKLQRQLRRRVPEPALVSEAWRMRNA</sequence>
<dbReference type="EMBL" id="CADCTW010000077">
    <property type="protein sequence ID" value="CAA9313100.1"/>
    <property type="molecule type" value="Genomic_DNA"/>
</dbReference>
<evidence type="ECO:0000256" key="1">
    <source>
        <dbReference type="SAM" id="MobiDB-lite"/>
    </source>
</evidence>
<evidence type="ECO:0000313" key="2">
    <source>
        <dbReference type="EMBL" id="CAA9313100.1"/>
    </source>
</evidence>